<keyword evidence="3 5" id="KW-1133">Transmembrane helix</keyword>
<dbReference type="CDD" id="cd06261">
    <property type="entry name" value="TM_PBP2"/>
    <property type="match status" value="2"/>
</dbReference>
<dbReference type="GO" id="GO:0005886">
    <property type="term" value="C:plasma membrane"/>
    <property type="evidence" value="ECO:0007669"/>
    <property type="project" value="UniProtKB-SubCell"/>
</dbReference>
<feature type="transmembrane region" description="Helical" evidence="5">
    <location>
        <begin position="116"/>
        <end position="139"/>
    </location>
</feature>
<evidence type="ECO:0000259" key="6">
    <source>
        <dbReference type="PROSITE" id="PS50928"/>
    </source>
</evidence>
<comment type="similarity">
    <text evidence="5">Belongs to the binding-protein-dependent transport system permease family.</text>
</comment>
<evidence type="ECO:0000256" key="1">
    <source>
        <dbReference type="ARBA" id="ARBA00004651"/>
    </source>
</evidence>
<dbReference type="EMBL" id="JACBXS010000014">
    <property type="protein sequence ID" value="NYS25064.1"/>
    <property type="molecule type" value="Genomic_DNA"/>
</dbReference>
<evidence type="ECO:0000256" key="3">
    <source>
        <dbReference type="ARBA" id="ARBA00022989"/>
    </source>
</evidence>
<organism evidence="7 8">
    <name type="scientific">Rhabdonatronobacter sediminivivens</name>
    <dbReference type="NCBI Taxonomy" id="2743469"/>
    <lineage>
        <taxon>Bacteria</taxon>
        <taxon>Pseudomonadati</taxon>
        <taxon>Pseudomonadota</taxon>
        <taxon>Alphaproteobacteria</taxon>
        <taxon>Rhodobacterales</taxon>
        <taxon>Paracoccaceae</taxon>
        <taxon>Rhabdonatronobacter</taxon>
    </lineage>
</organism>
<dbReference type="NCBIfam" id="TIGR03262">
    <property type="entry name" value="PhnU2"/>
    <property type="match status" value="1"/>
</dbReference>
<gene>
    <name evidence="7" type="ORF">HUK65_08660</name>
</gene>
<dbReference type="Gene3D" id="1.10.3720.10">
    <property type="entry name" value="MetI-like"/>
    <property type="match status" value="2"/>
</dbReference>
<dbReference type="SUPFAM" id="SSF161098">
    <property type="entry name" value="MetI-like"/>
    <property type="match status" value="2"/>
</dbReference>
<evidence type="ECO:0000256" key="4">
    <source>
        <dbReference type="ARBA" id="ARBA00023136"/>
    </source>
</evidence>
<proteinExistence type="inferred from homology"/>
<comment type="caution">
    <text evidence="7">The sequence shown here is derived from an EMBL/GenBank/DDBJ whole genome shotgun (WGS) entry which is preliminary data.</text>
</comment>
<comment type="subcellular location">
    <subcellularLocation>
        <location evidence="1 5">Cell membrane</location>
        <topology evidence="1 5">Multi-pass membrane protein</topology>
    </subcellularLocation>
</comment>
<dbReference type="GO" id="GO:0055085">
    <property type="term" value="P:transmembrane transport"/>
    <property type="evidence" value="ECO:0007669"/>
    <property type="project" value="InterPro"/>
</dbReference>
<feature type="transmembrane region" description="Helical" evidence="5">
    <location>
        <begin position="81"/>
        <end position="104"/>
    </location>
</feature>
<evidence type="ECO:0000313" key="7">
    <source>
        <dbReference type="EMBL" id="NYS25064.1"/>
    </source>
</evidence>
<feature type="domain" description="ABC transmembrane type-1" evidence="6">
    <location>
        <begin position="359"/>
        <end position="554"/>
    </location>
</feature>
<feature type="transmembrane region" description="Helical" evidence="5">
    <location>
        <begin position="533"/>
        <end position="557"/>
    </location>
</feature>
<evidence type="ECO:0000256" key="5">
    <source>
        <dbReference type="RuleBase" id="RU363032"/>
    </source>
</evidence>
<keyword evidence="2 5" id="KW-0812">Transmembrane</keyword>
<dbReference type="RefSeq" id="WP_179905768.1">
    <property type="nucleotide sequence ID" value="NZ_JACBXS010000014.1"/>
</dbReference>
<dbReference type="PROSITE" id="PS50928">
    <property type="entry name" value="ABC_TM1"/>
    <property type="match status" value="2"/>
</dbReference>
<feature type="transmembrane region" description="Helical" evidence="5">
    <location>
        <begin position="26"/>
        <end position="51"/>
    </location>
</feature>
<keyword evidence="5" id="KW-0813">Transport</keyword>
<dbReference type="Pfam" id="PF00528">
    <property type="entry name" value="BPD_transp_1"/>
    <property type="match status" value="2"/>
</dbReference>
<feature type="transmembrane region" description="Helical" evidence="5">
    <location>
        <begin position="396"/>
        <end position="419"/>
    </location>
</feature>
<feature type="transmembrane region" description="Helical" evidence="5">
    <location>
        <begin position="202"/>
        <end position="227"/>
    </location>
</feature>
<feature type="transmembrane region" description="Helical" evidence="5">
    <location>
        <begin position="365"/>
        <end position="384"/>
    </location>
</feature>
<keyword evidence="8" id="KW-1185">Reference proteome</keyword>
<evidence type="ECO:0000256" key="2">
    <source>
        <dbReference type="ARBA" id="ARBA00022692"/>
    </source>
</evidence>
<evidence type="ECO:0000313" key="8">
    <source>
        <dbReference type="Proteomes" id="UP000529417"/>
    </source>
</evidence>
<dbReference type="AlphaFoldDB" id="A0A7Z0I034"/>
<feature type="transmembrane region" description="Helical" evidence="5">
    <location>
        <begin position="490"/>
        <end position="513"/>
    </location>
</feature>
<feature type="transmembrane region" description="Helical" evidence="5">
    <location>
        <begin position="308"/>
        <end position="331"/>
    </location>
</feature>
<name>A0A7Z0I034_9RHOB</name>
<reference evidence="7 8" key="1">
    <citation type="journal article" date="2000" name="Arch. Microbiol.">
        <title>Rhodobaca bogoriensis gen. nov. and sp. nov., an alkaliphilic purple nonsulfur bacterium from African Rift Valley soda lakes.</title>
        <authorList>
            <person name="Milford A.D."/>
            <person name="Achenbach L.A."/>
            <person name="Jung D.O."/>
            <person name="Madigan M.T."/>
        </authorList>
    </citation>
    <scope>NUCLEOTIDE SEQUENCE [LARGE SCALE GENOMIC DNA]</scope>
    <source>
        <strain evidence="7 8">2376</strain>
    </source>
</reference>
<dbReference type="PANTHER" id="PTHR43496:SF1">
    <property type="entry name" value="POLYGALACTURONAN_RHAMNOGALACTURONAN TRANSPORT SYSTEM PERMEASE PROTEIN YTEP"/>
    <property type="match status" value="1"/>
</dbReference>
<sequence length="571" mass="62196">MSLTVSRQPTGAISRRRALLIPSENFVAGALVVLLSAFLLISIALPLYALLSKSFLNRQGEFVGLENYAAYFANPILVDSLFNSLFIAALSTAIVIPLAFTYAYALTRTCMPAKPLFYALALLPLFAPSLMSALSLVYIFGNQGFLRGLLFGNTIYGPIGITIAQVTYTFPHAVLILVTALGLSDGRLYEVANALGTPKTRIFRTVTLPGAQYGLISASFVVFTLVITDFGIPKVIGGQYNVLATDVYRAVVGQQNFERGAVVGMILLVPAVLAFAVDRLVNRRQVALLSARAVPYQPAPNTARDMGFVAYCLVVAFLVAAALGVAVWASFITYWPWNLSFTTANYNFPRFEPAGWNPYFTSVKMAALASIIGTVVIFTGAYVIEKTKAFPMARGFAHFLAMLPVAVPGLVLGLGYVFFFNAPWNPLNIFYATLTILVVNTITHFFTVSHITALTALKQIDREFESVSASLKVPFWNTFRRVTVPICLPAILDIAVYLFINAMTTVSAVIFLYGAHTKLASISIVHMDEAGFIAAAAAMATLIVATSIGVKALHIVLDRYVLARFQFWRRK</sequence>
<feature type="transmembrane region" description="Helical" evidence="5">
    <location>
        <begin position="431"/>
        <end position="457"/>
    </location>
</feature>
<accession>A0A7Z0I034</accession>
<dbReference type="InterPro" id="IPR000515">
    <property type="entry name" value="MetI-like"/>
</dbReference>
<dbReference type="InterPro" id="IPR035906">
    <property type="entry name" value="MetI-like_sf"/>
</dbReference>
<keyword evidence="4 5" id="KW-0472">Membrane</keyword>
<dbReference type="Proteomes" id="UP000529417">
    <property type="component" value="Unassembled WGS sequence"/>
</dbReference>
<feature type="domain" description="ABC transmembrane type-1" evidence="6">
    <location>
        <begin position="81"/>
        <end position="278"/>
    </location>
</feature>
<dbReference type="PANTHER" id="PTHR43496">
    <property type="entry name" value="PROTEIN LPLB"/>
    <property type="match status" value="1"/>
</dbReference>
<protein>
    <submittedName>
        <fullName evidence="7">Putative 2-aminoethylphosphonate ABC transporter permease subunit</fullName>
    </submittedName>
</protein>
<feature type="transmembrane region" description="Helical" evidence="5">
    <location>
        <begin position="159"/>
        <end position="181"/>
    </location>
</feature>
<feature type="transmembrane region" description="Helical" evidence="5">
    <location>
        <begin position="261"/>
        <end position="281"/>
    </location>
</feature>
<dbReference type="InterPro" id="IPR017664">
    <property type="entry name" value="AminoethylPonate_ABC_perm-1"/>
</dbReference>